<proteinExistence type="predicted"/>
<sequence length="145" mass="16301">MCISPSDSSSTLSQTKPYKPKYQMETQYCEKSTPASSKHGPDVDILNVRSSFNEKLMRIEAEPRDFVYVYDYIINCNADREGTGHQHIDQVTIPYSMRSVPIKTGTGGFGGGHTVVARVHVNMALRVQRWLGMQKQLYIVDAIKG</sequence>
<accession>A0A074WCF9</accession>
<keyword evidence="2" id="KW-1185">Reference proteome</keyword>
<dbReference type="AlphaFoldDB" id="A0A074WCF9"/>
<reference evidence="1 2" key="1">
    <citation type="journal article" date="2014" name="BMC Genomics">
        <title>Genome sequencing of four Aureobasidium pullulans varieties: biotechnological potential, stress tolerance, and description of new species.</title>
        <authorList>
            <person name="Gostin Ar C."/>
            <person name="Ohm R.A."/>
            <person name="Kogej T."/>
            <person name="Sonjak S."/>
            <person name="Turk M."/>
            <person name="Zajc J."/>
            <person name="Zalar P."/>
            <person name="Grube M."/>
            <person name="Sun H."/>
            <person name="Han J."/>
            <person name="Sharma A."/>
            <person name="Chiniquy J."/>
            <person name="Ngan C.Y."/>
            <person name="Lipzen A."/>
            <person name="Barry K."/>
            <person name="Grigoriev I.V."/>
            <person name="Gunde-Cimerman N."/>
        </authorList>
    </citation>
    <scope>NUCLEOTIDE SEQUENCE [LARGE SCALE GENOMIC DNA]</scope>
    <source>
        <strain evidence="1 2">CBS 110374</strain>
    </source>
</reference>
<organism evidence="1 2">
    <name type="scientific">Aureobasidium melanogenum (strain CBS 110374)</name>
    <name type="common">Aureobasidium pullulans var. melanogenum</name>
    <dbReference type="NCBI Taxonomy" id="1043003"/>
    <lineage>
        <taxon>Eukaryota</taxon>
        <taxon>Fungi</taxon>
        <taxon>Dikarya</taxon>
        <taxon>Ascomycota</taxon>
        <taxon>Pezizomycotina</taxon>
        <taxon>Dothideomycetes</taxon>
        <taxon>Dothideomycetidae</taxon>
        <taxon>Dothideales</taxon>
        <taxon>Saccotheciaceae</taxon>
        <taxon>Aureobasidium</taxon>
    </lineage>
</organism>
<dbReference type="RefSeq" id="XP_040877199.1">
    <property type="nucleotide sequence ID" value="XM_041026841.1"/>
</dbReference>
<evidence type="ECO:0000313" key="1">
    <source>
        <dbReference type="EMBL" id="KEQ60176.1"/>
    </source>
</evidence>
<name>A0A074WCF9_AURM1</name>
<dbReference type="EMBL" id="KL584844">
    <property type="protein sequence ID" value="KEQ60176.1"/>
    <property type="molecule type" value="Genomic_DNA"/>
</dbReference>
<dbReference type="GeneID" id="63920214"/>
<evidence type="ECO:0000313" key="2">
    <source>
        <dbReference type="Proteomes" id="UP000030672"/>
    </source>
</evidence>
<protein>
    <submittedName>
        <fullName evidence="1">Uncharacterized protein</fullName>
    </submittedName>
</protein>
<dbReference type="Proteomes" id="UP000030672">
    <property type="component" value="Unassembled WGS sequence"/>
</dbReference>
<dbReference type="HOGENOM" id="CLU_1786481_0_0_1"/>
<gene>
    <name evidence="1" type="ORF">M437DRAFT_77609</name>
</gene>